<feature type="region of interest" description="Disordered" evidence="2">
    <location>
        <begin position="73"/>
        <end position="109"/>
    </location>
</feature>
<organism evidence="4 5">
    <name type="scientific">Pochonia chlamydosporia 170</name>
    <dbReference type="NCBI Taxonomy" id="1380566"/>
    <lineage>
        <taxon>Eukaryota</taxon>
        <taxon>Fungi</taxon>
        <taxon>Dikarya</taxon>
        <taxon>Ascomycota</taxon>
        <taxon>Pezizomycotina</taxon>
        <taxon>Sordariomycetes</taxon>
        <taxon>Hypocreomycetidae</taxon>
        <taxon>Hypocreales</taxon>
        <taxon>Clavicipitaceae</taxon>
        <taxon>Pochonia</taxon>
    </lineage>
</organism>
<evidence type="ECO:0000313" key="4">
    <source>
        <dbReference type="EMBL" id="OAQ70609.1"/>
    </source>
</evidence>
<proteinExistence type="predicted"/>
<keyword evidence="3" id="KW-0472">Membrane</keyword>
<keyword evidence="3" id="KW-0812">Transmembrane</keyword>
<feature type="region of interest" description="Disordered" evidence="2">
    <location>
        <begin position="1"/>
        <end position="59"/>
    </location>
</feature>
<dbReference type="AlphaFoldDB" id="A0A179G037"/>
<comment type="caution">
    <text evidence="4">The sequence shown here is derived from an EMBL/GenBank/DDBJ whole genome shotgun (WGS) entry which is preliminary data.</text>
</comment>
<keyword evidence="5" id="KW-1185">Reference proteome</keyword>
<accession>A0A179G037</accession>
<reference evidence="4 5" key="1">
    <citation type="journal article" date="2016" name="PLoS Pathog.">
        <title>Biosynthesis of antibiotic leucinostatins in bio-control fungus Purpureocillium lilacinum and their inhibition on phytophthora revealed by genome mining.</title>
        <authorList>
            <person name="Wang G."/>
            <person name="Liu Z."/>
            <person name="Lin R."/>
            <person name="Li E."/>
            <person name="Mao Z."/>
            <person name="Ling J."/>
            <person name="Yang Y."/>
            <person name="Yin W.B."/>
            <person name="Xie B."/>
        </authorList>
    </citation>
    <scope>NUCLEOTIDE SEQUENCE [LARGE SCALE GENOMIC DNA]</scope>
    <source>
        <strain evidence="4">170</strain>
    </source>
</reference>
<evidence type="ECO:0000256" key="3">
    <source>
        <dbReference type="SAM" id="Phobius"/>
    </source>
</evidence>
<dbReference type="Proteomes" id="UP000078397">
    <property type="component" value="Unassembled WGS sequence"/>
</dbReference>
<feature type="compositionally biased region" description="Basic residues" evidence="2">
    <location>
        <begin position="37"/>
        <end position="46"/>
    </location>
</feature>
<feature type="coiled-coil region" evidence="1">
    <location>
        <begin position="202"/>
        <end position="243"/>
    </location>
</feature>
<feature type="transmembrane region" description="Helical" evidence="3">
    <location>
        <begin position="257"/>
        <end position="279"/>
    </location>
</feature>
<feature type="compositionally biased region" description="Basic and acidic residues" evidence="2">
    <location>
        <begin position="100"/>
        <end position="109"/>
    </location>
</feature>
<keyword evidence="3" id="KW-1133">Transmembrane helix</keyword>
<gene>
    <name evidence="4" type="ORF">VFPPC_03053</name>
</gene>
<dbReference type="EMBL" id="LSBJ02000002">
    <property type="protein sequence ID" value="OAQ70609.1"/>
    <property type="molecule type" value="Genomic_DNA"/>
</dbReference>
<name>A0A179G037_METCM</name>
<dbReference type="KEGG" id="pchm:VFPPC_03053"/>
<dbReference type="STRING" id="1380566.A0A179G037"/>
<dbReference type="GeneID" id="28846597"/>
<protein>
    <submittedName>
        <fullName evidence="4">Septum formation initiator domain-containing protein</fullName>
    </submittedName>
</protein>
<evidence type="ECO:0000256" key="1">
    <source>
        <dbReference type="SAM" id="Coils"/>
    </source>
</evidence>
<evidence type="ECO:0000313" key="5">
    <source>
        <dbReference type="Proteomes" id="UP000078397"/>
    </source>
</evidence>
<feature type="compositionally biased region" description="Basic and acidic residues" evidence="2">
    <location>
        <begin position="47"/>
        <end position="58"/>
    </location>
</feature>
<keyword evidence="1" id="KW-0175">Coiled coil</keyword>
<feature type="compositionally biased region" description="Polar residues" evidence="2">
    <location>
        <begin position="78"/>
        <end position="92"/>
    </location>
</feature>
<sequence length="337" mass="38417">MSTLNNGLDASKPSSPSRPSSRHQIKRSLTELASPGKLHRRPHLHRRQESQYDEKEKPPLSSAILAAQARHSLDIPPSTGTTPFMSPSQSRRASILLPRENGDSETKEKREAKALLEQEKASIRADGLKQSLMDLNSFSTTMTKRLDDTYYAVLEKMSTLQNTVIALKDLAENSHDICESFDKDSRDLESDIICQLSAAGHFEEQQRRISSLQKRIHRGRDKIQTLSSRVDVVQKRVERWEQADRRWQEKTRKRLKIIWSVTTVLALIFIAFIVGINYARVDGEGGLRWNASMSPNIPAWLNTSSSRHGEHAEESGRMLLWKAPLRDEEQLRAFDEL</sequence>
<dbReference type="RefSeq" id="XP_018147146.1">
    <property type="nucleotide sequence ID" value="XM_018282603.1"/>
</dbReference>
<evidence type="ECO:0000256" key="2">
    <source>
        <dbReference type="SAM" id="MobiDB-lite"/>
    </source>
</evidence>
<dbReference type="OrthoDB" id="5419542at2759"/>